<name>A0A2U3QK75_9BACT</name>
<organism evidence="1 2">
    <name type="scientific">Candidatus Sulfobium mesophilum</name>
    <dbReference type="NCBI Taxonomy" id="2016548"/>
    <lineage>
        <taxon>Bacteria</taxon>
        <taxon>Pseudomonadati</taxon>
        <taxon>Nitrospirota</taxon>
        <taxon>Nitrospiria</taxon>
        <taxon>Nitrospirales</taxon>
        <taxon>Nitrospiraceae</taxon>
        <taxon>Candidatus Sulfobium</taxon>
    </lineage>
</organism>
<evidence type="ECO:0000313" key="1">
    <source>
        <dbReference type="EMBL" id="SPQ01775.1"/>
    </source>
</evidence>
<dbReference type="AlphaFoldDB" id="A0A2U3QK75"/>
<keyword evidence="2" id="KW-1185">Reference proteome</keyword>
<dbReference type="EMBL" id="OUUY01000119">
    <property type="protein sequence ID" value="SPQ01775.1"/>
    <property type="molecule type" value="Genomic_DNA"/>
</dbReference>
<evidence type="ECO:0008006" key="3">
    <source>
        <dbReference type="Google" id="ProtNLM"/>
    </source>
</evidence>
<reference evidence="2" key="1">
    <citation type="submission" date="2018-03" db="EMBL/GenBank/DDBJ databases">
        <authorList>
            <person name="Zecchin S."/>
        </authorList>
    </citation>
    <scope>NUCLEOTIDE SEQUENCE [LARGE SCALE GENOMIC DNA]</scope>
</reference>
<evidence type="ECO:0000313" key="2">
    <source>
        <dbReference type="Proteomes" id="UP000245125"/>
    </source>
</evidence>
<gene>
    <name evidence="1" type="ORF">NBG4_70038</name>
</gene>
<accession>A0A2U3QK75</accession>
<sequence>MVMPNHFHGIIVPVGAARVAALKHVRDNRKRGDHIGLPLRWGILLNDLNDDNK</sequence>
<dbReference type="Proteomes" id="UP000245125">
    <property type="component" value="Unassembled WGS sequence"/>
</dbReference>
<protein>
    <recommendedName>
        <fullName evidence="3">Transposase IS200-like domain-containing protein</fullName>
    </recommendedName>
</protein>
<proteinExistence type="predicted"/>